<reference evidence="1 2" key="1">
    <citation type="submission" date="2023-03" db="EMBL/GenBank/DDBJ databases">
        <title>Bacillus Genome Sequencing.</title>
        <authorList>
            <person name="Dunlap C."/>
        </authorList>
    </citation>
    <scope>NUCLEOTIDE SEQUENCE [LARGE SCALE GENOMIC DNA]</scope>
    <source>
        <strain evidence="1 2">NRS-1717</strain>
    </source>
</reference>
<dbReference type="EMBL" id="JARTFS010000024">
    <property type="protein sequence ID" value="MED4404095.1"/>
    <property type="molecule type" value="Genomic_DNA"/>
</dbReference>
<organism evidence="1 2">
    <name type="scientific">Metabacillus fastidiosus</name>
    <dbReference type="NCBI Taxonomy" id="1458"/>
    <lineage>
        <taxon>Bacteria</taxon>
        <taxon>Bacillati</taxon>
        <taxon>Bacillota</taxon>
        <taxon>Bacilli</taxon>
        <taxon>Bacillales</taxon>
        <taxon>Bacillaceae</taxon>
        <taxon>Metabacillus</taxon>
    </lineage>
</organism>
<evidence type="ECO:0000313" key="1">
    <source>
        <dbReference type="EMBL" id="MED4404095.1"/>
    </source>
</evidence>
<proteinExistence type="predicted"/>
<dbReference type="Proteomes" id="UP001342826">
    <property type="component" value="Unassembled WGS sequence"/>
</dbReference>
<keyword evidence="2" id="KW-1185">Reference proteome</keyword>
<gene>
    <name evidence="1" type="ORF">P9271_22675</name>
</gene>
<accession>A0ABU6P4V3</accession>
<protein>
    <submittedName>
        <fullName evidence="1">Uncharacterized protein</fullName>
    </submittedName>
</protein>
<sequence>MSFTVEYNRVIYKKDRHTMVLLVKQGDSNVYDSHSNLRAKHWRLAAAGSEKELWKEIGIRSGSTEGGALQRAKGWNETVWWKIEDYIKLYRSKIANAKPIDSLLTDFSLTLVIERNPHSKNADLDSHITTIIDDFQIPYVQTHHFDTSRLVYEKPVENQVELYTYLERIPVNFYSKDFSIFYKVDCHKTRI</sequence>
<dbReference type="RefSeq" id="WP_328015980.1">
    <property type="nucleotide sequence ID" value="NZ_JARTFS010000024.1"/>
</dbReference>
<comment type="caution">
    <text evidence="1">The sequence shown here is derived from an EMBL/GenBank/DDBJ whole genome shotgun (WGS) entry which is preliminary data.</text>
</comment>
<evidence type="ECO:0000313" key="2">
    <source>
        <dbReference type="Proteomes" id="UP001342826"/>
    </source>
</evidence>
<name>A0ABU6P4V3_9BACI</name>